<keyword evidence="2" id="KW-1133">Transmembrane helix</keyword>
<dbReference type="Proteomes" id="UP000472268">
    <property type="component" value="Chromosome 9"/>
</dbReference>
<organism evidence="3 4">
    <name type="scientific">Suricata suricatta</name>
    <name type="common">Meerkat</name>
    <dbReference type="NCBI Taxonomy" id="37032"/>
    <lineage>
        <taxon>Eukaryota</taxon>
        <taxon>Metazoa</taxon>
        <taxon>Chordata</taxon>
        <taxon>Craniata</taxon>
        <taxon>Vertebrata</taxon>
        <taxon>Euteleostomi</taxon>
        <taxon>Mammalia</taxon>
        <taxon>Eutheria</taxon>
        <taxon>Laurasiatheria</taxon>
        <taxon>Carnivora</taxon>
        <taxon>Feliformia</taxon>
        <taxon>Herpestidae</taxon>
        <taxon>Suricata</taxon>
    </lineage>
</organism>
<dbReference type="OMA" id="WHAKNAL"/>
<feature type="region of interest" description="Disordered" evidence="1">
    <location>
        <begin position="94"/>
        <end position="119"/>
    </location>
</feature>
<sequence length="119" mass="13514">WVVSFFLLVLAISLLLCLVLFLAQVYRHTKDVLESDLLWTYHINWWSDFLYTFSGIISFLNHITSRFPPLDQNVCASPKEMSRLGIGPVTKELAAEGEGLRSDVETPTEEEKTAPEAEP</sequence>
<evidence type="ECO:0000313" key="3">
    <source>
        <dbReference type="Ensembl" id="ENSSSUP00005019163.1"/>
    </source>
</evidence>
<proteinExistence type="predicted"/>
<protein>
    <recommendedName>
        <fullName evidence="5">Transmembrane protein 202</fullName>
    </recommendedName>
</protein>
<keyword evidence="2" id="KW-0472">Membrane</keyword>
<dbReference type="Ensembl" id="ENSSSUT00005021906.1">
    <property type="protein sequence ID" value="ENSSSUP00005019163.1"/>
    <property type="gene ID" value="ENSSSUG00005012418.1"/>
</dbReference>
<evidence type="ECO:0000313" key="4">
    <source>
        <dbReference type="Proteomes" id="UP000472268"/>
    </source>
</evidence>
<keyword evidence="4" id="KW-1185">Reference proteome</keyword>
<feature type="transmembrane region" description="Helical" evidence="2">
    <location>
        <begin position="43"/>
        <end position="63"/>
    </location>
</feature>
<name>A0A673U113_SURSU</name>
<dbReference type="AlphaFoldDB" id="A0A673U113"/>
<reference evidence="3" key="2">
    <citation type="submission" date="2025-08" db="UniProtKB">
        <authorList>
            <consortium name="Ensembl"/>
        </authorList>
    </citation>
    <scope>IDENTIFICATION</scope>
</reference>
<reference evidence="3" key="3">
    <citation type="submission" date="2025-09" db="UniProtKB">
        <authorList>
            <consortium name="Ensembl"/>
        </authorList>
    </citation>
    <scope>IDENTIFICATION</scope>
</reference>
<evidence type="ECO:0008006" key="5">
    <source>
        <dbReference type="Google" id="ProtNLM"/>
    </source>
</evidence>
<feature type="compositionally biased region" description="Basic and acidic residues" evidence="1">
    <location>
        <begin position="98"/>
        <end position="119"/>
    </location>
</feature>
<accession>A0A673U113</accession>
<evidence type="ECO:0000256" key="2">
    <source>
        <dbReference type="SAM" id="Phobius"/>
    </source>
</evidence>
<reference evidence="3 4" key="1">
    <citation type="submission" date="2019-05" db="EMBL/GenBank/DDBJ databases">
        <title>A Chromosome-scale Meerkat (S. suricatta) Genome Assembly.</title>
        <authorList>
            <person name="Dudchenko O."/>
            <person name="Lieberman Aiden E."/>
            <person name="Tung J."/>
            <person name="Barreiro L.B."/>
            <person name="Clutton-Brock T.H."/>
        </authorList>
    </citation>
    <scope>NUCLEOTIDE SEQUENCE [LARGE SCALE GENOMIC DNA]</scope>
</reference>
<evidence type="ECO:0000256" key="1">
    <source>
        <dbReference type="SAM" id="MobiDB-lite"/>
    </source>
</evidence>
<keyword evidence="2" id="KW-0812">Transmembrane</keyword>